<reference evidence="1 2" key="1">
    <citation type="submission" date="2019-05" db="EMBL/GenBank/DDBJ databases">
        <title>Another draft genome of Portunus trituberculatus and its Hox gene families provides insights of decapod evolution.</title>
        <authorList>
            <person name="Jeong J.-H."/>
            <person name="Song I."/>
            <person name="Kim S."/>
            <person name="Choi T."/>
            <person name="Kim D."/>
            <person name="Ryu S."/>
            <person name="Kim W."/>
        </authorList>
    </citation>
    <scope>NUCLEOTIDE SEQUENCE [LARGE SCALE GENOMIC DNA]</scope>
    <source>
        <tissue evidence="1">Muscle</tissue>
    </source>
</reference>
<organism evidence="1 2">
    <name type="scientific">Portunus trituberculatus</name>
    <name type="common">Swimming crab</name>
    <name type="synonym">Neptunus trituberculatus</name>
    <dbReference type="NCBI Taxonomy" id="210409"/>
    <lineage>
        <taxon>Eukaryota</taxon>
        <taxon>Metazoa</taxon>
        <taxon>Ecdysozoa</taxon>
        <taxon>Arthropoda</taxon>
        <taxon>Crustacea</taxon>
        <taxon>Multicrustacea</taxon>
        <taxon>Malacostraca</taxon>
        <taxon>Eumalacostraca</taxon>
        <taxon>Eucarida</taxon>
        <taxon>Decapoda</taxon>
        <taxon>Pleocyemata</taxon>
        <taxon>Brachyura</taxon>
        <taxon>Eubrachyura</taxon>
        <taxon>Portunoidea</taxon>
        <taxon>Portunidae</taxon>
        <taxon>Portuninae</taxon>
        <taxon>Portunus</taxon>
    </lineage>
</organism>
<comment type="caution">
    <text evidence="1">The sequence shown here is derived from an EMBL/GenBank/DDBJ whole genome shotgun (WGS) entry which is preliminary data.</text>
</comment>
<gene>
    <name evidence="1" type="ORF">E2C01_057211</name>
</gene>
<keyword evidence="2" id="KW-1185">Reference proteome</keyword>
<protein>
    <submittedName>
        <fullName evidence="1">Uncharacterized protein</fullName>
    </submittedName>
</protein>
<accession>A0A5B7H182</accession>
<name>A0A5B7H182_PORTR</name>
<dbReference type="AlphaFoldDB" id="A0A5B7H182"/>
<dbReference type="EMBL" id="VSRR010020424">
    <property type="protein sequence ID" value="MPC63117.1"/>
    <property type="molecule type" value="Genomic_DNA"/>
</dbReference>
<dbReference type="Proteomes" id="UP000324222">
    <property type="component" value="Unassembled WGS sequence"/>
</dbReference>
<evidence type="ECO:0000313" key="1">
    <source>
        <dbReference type="EMBL" id="MPC63117.1"/>
    </source>
</evidence>
<sequence>MVEILLTYYGTSGHHISDFYLNSTLTQRSSPNRRKELNSLHDFFIMAMLFCFDDAFWAKRSRLIDLKLSNLIHDFFIY</sequence>
<evidence type="ECO:0000313" key="2">
    <source>
        <dbReference type="Proteomes" id="UP000324222"/>
    </source>
</evidence>
<proteinExistence type="predicted"/>